<dbReference type="PANTHER" id="PTHR43685:SF2">
    <property type="entry name" value="GLYCOSYLTRANSFERASE 2-LIKE DOMAIN-CONTAINING PROTEIN"/>
    <property type="match status" value="1"/>
</dbReference>
<dbReference type="Proteomes" id="UP000291793">
    <property type="component" value="Unassembled WGS sequence"/>
</dbReference>
<evidence type="ECO:0000313" key="2">
    <source>
        <dbReference type="Proteomes" id="UP000291793"/>
    </source>
</evidence>
<accession>A0A4R0H950</accession>
<comment type="caution">
    <text evidence="1">The sequence shown here is derived from an EMBL/GenBank/DDBJ whole genome shotgun (WGS) entry which is preliminary data.</text>
</comment>
<dbReference type="InterPro" id="IPR029044">
    <property type="entry name" value="Nucleotide-diphossugar_trans"/>
</dbReference>
<gene>
    <name evidence="1" type="ORF">E0L21_11105</name>
</gene>
<dbReference type="GO" id="GO:0016740">
    <property type="term" value="F:transferase activity"/>
    <property type="evidence" value="ECO:0007669"/>
    <property type="project" value="UniProtKB-KW"/>
</dbReference>
<proteinExistence type="predicted"/>
<dbReference type="SUPFAM" id="SSF53448">
    <property type="entry name" value="Nucleotide-diphospho-sugar transferases"/>
    <property type="match status" value="2"/>
</dbReference>
<dbReference type="AlphaFoldDB" id="A0A4R0H950"/>
<dbReference type="Gene3D" id="3.90.550.10">
    <property type="entry name" value="Spore Coat Polysaccharide Biosynthesis Protein SpsA, Chain A"/>
    <property type="match status" value="2"/>
</dbReference>
<keyword evidence="1" id="KW-0808">Transferase</keyword>
<sequence>MNNLAQYPYLIVAPDYSEASAGIQVLHFFCQTINNSGGKAWIVGGTVNPKWNTPRLTEDDYAQLQKSGEPWIAVYPEVTSGNPLRAPVVARYMLNREGVMNGNRLDFSPDDLFFWYRVEFAEKEYQPALLNIENYDLDLFQDDNPHKDLDLLYINRLPASVIEYDKLPKNLTVLSMQNPLPLDELAKVLKRGRVLYTYESSGTCLLANLCGCPVVGLIAPGYESYALSEKTIRENGNAGYTLVNTPEAIEHARQNLYKSREQLLLRRERSLVQFRDFIEKTQSKAQEKAQEHYRNTFQGWLENRVAGKRIDMRSSQALLFVILNPHGDRASVTLTVDSLSAQLGDLPNARILIVEDGVDHDETDSTLSVVDFQHYQHNFANLVQAVAADWLQVVPAGVIYTQDSVYRLAQTLQERSAVQAIYADEAVRHADSVTHFFKPEFNLDLFFSAPSRYLQRVFFRASAWLECGGWDNNAGSAFEFDLITKLIARYDIASIGHYADIVNIVDEKILTPASIEIEGGIVGSFAAQRNLPVDHVEYNDGVAWRIHYPLNNMGRVSIILTHNHDANLMTRCIASLVDNTEWHDYEIIIPVINTADAIVLQTAREVEKLLPGKVQVLDLGNCSEVQAVNIAASHAAGASLLLLDVRSVFVLKSWLNTLLNPMVRPEVACSGPKIISFDKKLISAGMIVGADNGIANVGTGEDWQSFGYQARYQCEQNYSVLNSLCLLIKKECFTQAGGLDEKYTSLEVSSAAFCLALQKMGYVSVWSPYSIIASDNYHFMDNEYRQSLLSQMTALMKDFSEVFANDPAYSQHLSLSSPLFTLDASVTQKRVSVSPEQMPVVLLVWHSQTVYTKRLTHYFRMMEEAGEITFIIKDALPALPALPALLRTRPAITILDAQLSESDISTITQFRALTGQVVHCLFDENAEPLVSRQSSQPLPFDRWLVLNSALEKWGRGKGLDVLRIPDYLPQAWFAQNKPVAVNSPCRVLCPIFSLTGKERDFIWQLIEKTHHIVDWYIFGECPANWYPLVKGTFKYHANPVSVETLDALNPDAVILFRDNNHEHRFAESYAVLQYAARNIAVLCSDFPCFSEYDFVTKLKPKMALWTQAIEDFARTRNPACENQEQITTLLHDRYLFDVSRQQALLAMLK</sequence>
<name>A0A4R0H950_9ENTR</name>
<dbReference type="OrthoDB" id="9179784at2"/>
<protein>
    <submittedName>
        <fullName evidence="1">Glycosyltransferase family 2 protein</fullName>
    </submittedName>
</protein>
<dbReference type="GO" id="GO:0044010">
    <property type="term" value="P:single-species biofilm formation"/>
    <property type="evidence" value="ECO:0007669"/>
    <property type="project" value="TreeGrafter"/>
</dbReference>
<organism evidence="1 2">
    <name type="scientific">Kosakonia quasisacchari</name>
    <dbReference type="NCBI Taxonomy" id="2529380"/>
    <lineage>
        <taxon>Bacteria</taxon>
        <taxon>Pseudomonadati</taxon>
        <taxon>Pseudomonadota</taxon>
        <taxon>Gammaproteobacteria</taxon>
        <taxon>Enterobacterales</taxon>
        <taxon>Enterobacteriaceae</taxon>
        <taxon>Kosakonia</taxon>
    </lineage>
</organism>
<evidence type="ECO:0000313" key="1">
    <source>
        <dbReference type="EMBL" id="TCC06961.1"/>
    </source>
</evidence>
<dbReference type="InterPro" id="IPR050834">
    <property type="entry name" value="Glycosyltransf_2"/>
</dbReference>
<reference evidence="1 2" key="1">
    <citation type="submission" date="2019-02" db="EMBL/GenBank/DDBJ databases">
        <title>The draft genome of Kosakonia quasisacchari strain WCHKQ120001.</title>
        <authorList>
            <person name="Wang C."/>
            <person name="Feng Y."/>
            <person name="Zong Z."/>
        </authorList>
    </citation>
    <scope>NUCLEOTIDE SEQUENCE [LARGE SCALE GENOMIC DNA]</scope>
    <source>
        <strain evidence="1 2">WCHKQ120001</strain>
    </source>
</reference>
<keyword evidence="2" id="KW-1185">Reference proteome</keyword>
<dbReference type="RefSeq" id="WP_131409451.1">
    <property type="nucleotide sequence ID" value="NZ_SJOP01000009.1"/>
</dbReference>
<dbReference type="EMBL" id="SJOP01000009">
    <property type="protein sequence ID" value="TCC06961.1"/>
    <property type="molecule type" value="Genomic_DNA"/>
</dbReference>
<dbReference type="PANTHER" id="PTHR43685">
    <property type="entry name" value="GLYCOSYLTRANSFERASE"/>
    <property type="match status" value="1"/>
</dbReference>